<dbReference type="EMBL" id="JAPWTJ010001482">
    <property type="protein sequence ID" value="KAJ8971422.1"/>
    <property type="molecule type" value="Genomic_DNA"/>
</dbReference>
<accession>A0ABQ9J247</accession>
<comment type="similarity">
    <text evidence="1">Belongs to the short-chain dehydrogenases/reductases (SDR) family.</text>
</comment>
<dbReference type="PANTHER" id="PTHR43115">
    <property type="entry name" value="DEHYDROGENASE/REDUCTASE SDR FAMILY MEMBER 11"/>
    <property type="match status" value="1"/>
</dbReference>
<evidence type="ECO:0000313" key="4">
    <source>
        <dbReference type="Proteomes" id="UP001162164"/>
    </source>
</evidence>
<dbReference type="Proteomes" id="UP001162164">
    <property type="component" value="Unassembled WGS sequence"/>
</dbReference>
<dbReference type="InterPro" id="IPR036291">
    <property type="entry name" value="NAD(P)-bd_dom_sf"/>
</dbReference>
<keyword evidence="4" id="KW-1185">Reference proteome</keyword>
<evidence type="ECO:0008006" key="5">
    <source>
        <dbReference type="Google" id="ProtNLM"/>
    </source>
</evidence>
<reference evidence="3" key="1">
    <citation type="journal article" date="2023" name="Insect Mol. Biol.">
        <title>Genome sequencing provides insights into the evolution of gene families encoding plant cell wall-degrading enzymes in longhorned beetles.</title>
        <authorList>
            <person name="Shin N.R."/>
            <person name="Okamura Y."/>
            <person name="Kirsch R."/>
            <person name="Pauchet Y."/>
        </authorList>
    </citation>
    <scope>NUCLEOTIDE SEQUENCE</scope>
    <source>
        <strain evidence="3">MMC_N1</strain>
    </source>
</reference>
<protein>
    <recommendedName>
        <fullName evidence="5">Farnesol dehydrogenase</fullName>
    </recommendedName>
</protein>
<dbReference type="InterPro" id="IPR002347">
    <property type="entry name" value="SDR_fam"/>
</dbReference>
<evidence type="ECO:0000256" key="2">
    <source>
        <dbReference type="ARBA" id="ARBA00023002"/>
    </source>
</evidence>
<dbReference type="SUPFAM" id="SSF51735">
    <property type="entry name" value="NAD(P)-binding Rossmann-fold domains"/>
    <property type="match status" value="1"/>
</dbReference>
<sequence length="125" mass="13462">MDRWVGKVAVVTGASAGIGAALAEQLVEKGLKLEGKKGLDKLENKLANKNGKLYSVKTDISEEEDIINAFKWIKENLEPVHILVNNAASSKGDAHLQMVIQNRGGMSSMLMSLVSVSQPGKQCEI</sequence>
<proteinExistence type="inferred from homology"/>
<evidence type="ECO:0000313" key="3">
    <source>
        <dbReference type="EMBL" id="KAJ8971422.1"/>
    </source>
</evidence>
<dbReference type="Pfam" id="PF00106">
    <property type="entry name" value="adh_short"/>
    <property type="match status" value="1"/>
</dbReference>
<dbReference type="PRINTS" id="PR00081">
    <property type="entry name" value="GDHRDH"/>
</dbReference>
<dbReference type="PANTHER" id="PTHR43115:SF4">
    <property type="entry name" value="DEHYDROGENASE_REDUCTASE SDR FAMILY MEMBER 11"/>
    <property type="match status" value="1"/>
</dbReference>
<organism evidence="3 4">
    <name type="scientific">Molorchus minor</name>
    <dbReference type="NCBI Taxonomy" id="1323400"/>
    <lineage>
        <taxon>Eukaryota</taxon>
        <taxon>Metazoa</taxon>
        <taxon>Ecdysozoa</taxon>
        <taxon>Arthropoda</taxon>
        <taxon>Hexapoda</taxon>
        <taxon>Insecta</taxon>
        <taxon>Pterygota</taxon>
        <taxon>Neoptera</taxon>
        <taxon>Endopterygota</taxon>
        <taxon>Coleoptera</taxon>
        <taxon>Polyphaga</taxon>
        <taxon>Cucujiformia</taxon>
        <taxon>Chrysomeloidea</taxon>
        <taxon>Cerambycidae</taxon>
        <taxon>Lamiinae</taxon>
        <taxon>Monochamini</taxon>
        <taxon>Molorchus</taxon>
    </lineage>
</organism>
<name>A0ABQ9J247_9CUCU</name>
<gene>
    <name evidence="3" type="ORF">NQ317_018157</name>
</gene>
<comment type="caution">
    <text evidence="3">The sequence shown here is derived from an EMBL/GenBank/DDBJ whole genome shotgun (WGS) entry which is preliminary data.</text>
</comment>
<dbReference type="Gene3D" id="3.40.50.720">
    <property type="entry name" value="NAD(P)-binding Rossmann-like Domain"/>
    <property type="match status" value="1"/>
</dbReference>
<keyword evidence="2" id="KW-0560">Oxidoreductase</keyword>
<evidence type="ECO:0000256" key="1">
    <source>
        <dbReference type="ARBA" id="ARBA00006484"/>
    </source>
</evidence>